<reference evidence="2" key="1">
    <citation type="submission" date="2018-01" db="EMBL/GenBank/DDBJ databases">
        <title>An insight into the sialome of Amazonian anophelines.</title>
        <authorList>
            <person name="Ribeiro J.M."/>
            <person name="Scarpassa V."/>
            <person name="Calvo E."/>
        </authorList>
    </citation>
    <scope>NUCLEOTIDE SEQUENCE</scope>
    <source>
        <tissue evidence="2">Salivary glands</tissue>
    </source>
</reference>
<organism evidence="2">
    <name type="scientific">Anopheles braziliensis</name>
    <dbReference type="NCBI Taxonomy" id="58242"/>
    <lineage>
        <taxon>Eukaryota</taxon>
        <taxon>Metazoa</taxon>
        <taxon>Ecdysozoa</taxon>
        <taxon>Arthropoda</taxon>
        <taxon>Hexapoda</taxon>
        <taxon>Insecta</taxon>
        <taxon>Pterygota</taxon>
        <taxon>Neoptera</taxon>
        <taxon>Endopterygota</taxon>
        <taxon>Diptera</taxon>
        <taxon>Nematocera</taxon>
        <taxon>Culicoidea</taxon>
        <taxon>Culicidae</taxon>
        <taxon>Anophelinae</taxon>
        <taxon>Anopheles</taxon>
    </lineage>
</organism>
<keyword evidence="1" id="KW-0472">Membrane</keyword>
<dbReference type="AlphaFoldDB" id="A0A2M3ZW89"/>
<protein>
    <submittedName>
        <fullName evidence="2">Putative secreted peptide</fullName>
    </submittedName>
</protein>
<name>A0A2M3ZW89_9DIPT</name>
<sequence>MAHRWLIVILNASVRVFFVCFRGEHADFLGAKRINVNIAGLKVLLPIIILFANGRWRRVRKRAVRFCLQMRHHRNGR</sequence>
<evidence type="ECO:0000256" key="1">
    <source>
        <dbReference type="SAM" id="Phobius"/>
    </source>
</evidence>
<evidence type="ECO:0000313" key="2">
    <source>
        <dbReference type="EMBL" id="MBW32755.1"/>
    </source>
</evidence>
<keyword evidence="1" id="KW-1133">Transmembrane helix</keyword>
<proteinExistence type="predicted"/>
<dbReference type="EMBL" id="GGFM01012004">
    <property type="protein sequence ID" value="MBW32755.1"/>
    <property type="molecule type" value="Transcribed_RNA"/>
</dbReference>
<accession>A0A2M3ZW89</accession>
<keyword evidence="1" id="KW-0812">Transmembrane</keyword>
<feature type="transmembrane region" description="Helical" evidence="1">
    <location>
        <begin position="34"/>
        <end position="52"/>
    </location>
</feature>